<dbReference type="OrthoDB" id="4870782at2"/>
<dbReference type="EMBL" id="CP044427">
    <property type="protein sequence ID" value="QFG67398.1"/>
    <property type="molecule type" value="Genomic_DNA"/>
</dbReference>
<dbReference type="Proteomes" id="UP000326546">
    <property type="component" value="Chromosome"/>
</dbReference>
<organism evidence="1 2">
    <name type="scientific">Ornithinimicrobium pratense</name>
    <dbReference type="NCBI Taxonomy" id="2593973"/>
    <lineage>
        <taxon>Bacteria</taxon>
        <taxon>Bacillati</taxon>
        <taxon>Actinomycetota</taxon>
        <taxon>Actinomycetes</taxon>
        <taxon>Micrococcales</taxon>
        <taxon>Ornithinimicrobiaceae</taxon>
        <taxon>Ornithinimicrobium</taxon>
    </lineage>
</organism>
<evidence type="ECO:0000313" key="2">
    <source>
        <dbReference type="Proteomes" id="UP000326546"/>
    </source>
</evidence>
<sequence>MPYIDIEATRQAARRVVDAGTDVEGACRDSRCTDAAAELQGSRTLAALEPFRGLVDRRLWLVRGELRVVGTAMGELAERTATATGDAP</sequence>
<reference evidence="1 2" key="1">
    <citation type="submission" date="2019-09" db="EMBL/GenBank/DDBJ databases">
        <title>Serinicoccus pratensis sp. nov., isolated from meadow soil.</title>
        <authorList>
            <person name="Zhang W."/>
        </authorList>
    </citation>
    <scope>NUCLEOTIDE SEQUENCE [LARGE SCALE GENOMIC DNA]</scope>
    <source>
        <strain evidence="1 2">W204</strain>
    </source>
</reference>
<protein>
    <submittedName>
        <fullName evidence="1">Uncharacterized protein</fullName>
    </submittedName>
</protein>
<proteinExistence type="predicted"/>
<evidence type="ECO:0000313" key="1">
    <source>
        <dbReference type="EMBL" id="QFG67398.1"/>
    </source>
</evidence>
<gene>
    <name evidence="1" type="ORF">FY030_00465</name>
</gene>
<accession>A0A5J6V1F6</accession>
<dbReference type="KEGG" id="serw:FY030_00465"/>
<name>A0A5J6V1F6_9MICO</name>
<dbReference type="AlphaFoldDB" id="A0A5J6V1F6"/>
<dbReference type="RefSeq" id="WP_158059796.1">
    <property type="nucleotide sequence ID" value="NZ_CP044427.1"/>
</dbReference>
<keyword evidence="2" id="KW-1185">Reference proteome</keyword>